<sequence>MYSLSGSRSCRHISTKSPDAMGSTEEENVHGIQEKSLLDWGFEYGLRLHDRCSNASNRFPAFYLDRPLRSWVVSTIEHKELRRLS</sequence>
<proteinExistence type="predicted"/>
<keyword evidence="3" id="KW-1185">Reference proteome</keyword>
<dbReference type="AlphaFoldDB" id="A0A803QS48"/>
<evidence type="ECO:0000256" key="1">
    <source>
        <dbReference type="SAM" id="MobiDB-lite"/>
    </source>
</evidence>
<name>A0A803QS48_CANSA</name>
<dbReference type="Gramene" id="evm.model.ctgX24.2">
    <property type="protein sequence ID" value="cds.evm.model.ctgX24.2"/>
    <property type="gene ID" value="evm.TU.ctgX24.2"/>
</dbReference>
<protein>
    <submittedName>
        <fullName evidence="2">Uncharacterized protein</fullName>
    </submittedName>
</protein>
<organism evidence="2 3">
    <name type="scientific">Cannabis sativa</name>
    <name type="common">Hemp</name>
    <name type="synonym">Marijuana</name>
    <dbReference type="NCBI Taxonomy" id="3483"/>
    <lineage>
        <taxon>Eukaryota</taxon>
        <taxon>Viridiplantae</taxon>
        <taxon>Streptophyta</taxon>
        <taxon>Embryophyta</taxon>
        <taxon>Tracheophyta</taxon>
        <taxon>Spermatophyta</taxon>
        <taxon>Magnoliopsida</taxon>
        <taxon>eudicotyledons</taxon>
        <taxon>Gunneridae</taxon>
        <taxon>Pentapetalae</taxon>
        <taxon>rosids</taxon>
        <taxon>fabids</taxon>
        <taxon>Rosales</taxon>
        <taxon>Cannabaceae</taxon>
        <taxon>Cannabis</taxon>
    </lineage>
</organism>
<accession>A0A803QS48</accession>
<feature type="region of interest" description="Disordered" evidence="1">
    <location>
        <begin position="1"/>
        <end position="28"/>
    </location>
</feature>
<dbReference type="EnsemblPlants" id="evm.model.ctgX24.2">
    <property type="protein sequence ID" value="cds.evm.model.ctgX24.2"/>
    <property type="gene ID" value="evm.TU.ctgX24.2"/>
</dbReference>
<reference evidence="2" key="1">
    <citation type="submission" date="2021-03" db="UniProtKB">
        <authorList>
            <consortium name="EnsemblPlants"/>
        </authorList>
    </citation>
    <scope>IDENTIFICATION</scope>
</reference>
<evidence type="ECO:0000313" key="3">
    <source>
        <dbReference type="Proteomes" id="UP000596661"/>
    </source>
</evidence>
<dbReference type="Proteomes" id="UP000596661">
    <property type="component" value="Unassembled WGS sequence"/>
</dbReference>
<evidence type="ECO:0000313" key="2">
    <source>
        <dbReference type="EnsemblPlants" id="cds.evm.model.ctgX24.2"/>
    </source>
</evidence>